<dbReference type="OrthoDB" id="10003767at2759"/>
<dbReference type="Proteomes" id="UP000799777">
    <property type="component" value="Unassembled WGS sequence"/>
</dbReference>
<feature type="compositionally biased region" description="Basic and acidic residues" evidence="1">
    <location>
        <begin position="137"/>
        <end position="148"/>
    </location>
</feature>
<reference evidence="2" key="1">
    <citation type="journal article" date="2020" name="Stud. Mycol.">
        <title>101 Dothideomycetes genomes: a test case for predicting lifestyles and emergence of pathogens.</title>
        <authorList>
            <person name="Haridas S."/>
            <person name="Albert R."/>
            <person name="Binder M."/>
            <person name="Bloem J."/>
            <person name="Labutti K."/>
            <person name="Salamov A."/>
            <person name="Andreopoulos B."/>
            <person name="Baker S."/>
            <person name="Barry K."/>
            <person name="Bills G."/>
            <person name="Bluhm B."/>
            <person name="Cannon C."/>
            <person name="Castanera R."/>
            <person name="Culley D."/>
            <person name="Daum C."/>
            <person name="Ezra D."/>
            <person name="Gonzalez J."/>
            <person name="Henrissat B."/>
            <person name="Kuo A."/>
            <person name="Liang C."/>
            <person name="Lipzen A."/>
            <person name="Lutzoni F."/>
            <person name="Magnuson J."/>
            <person name="Mondo S."/>
            <person name="Nolan M."/>
            <person name="Ohm R."/>
            <person name="Pangilinan J."/>
            <person name="Park H.-J."/>
            <person name="Ramirez L."/>
            <person name="Alfaro M."/>
            <person name="Sun H."/>
            <person name="Tritt A."/>
            <person name="Yoshinaga Y."/>
            <person name="Zwiers L.-H."/>
            <person name="Turgeon B."/>
            <person name="Goodwin S."/>
            <person name="Spatafora J."/>
            <person name="Crous P."/>
            <person name="Grigoriev I."/>
        </authorList>
    </citation>
    <scope>NUCLEOTIDE SEQUENCE</scope>
    <source>
        <strain evidence="2">CBS 110217</strain>
    </source>
</reference>
<comment type="caution">
    <text evidence="2">The sequence shown here is derived from an EMBL/GenBank/DDBJ whole genome shotgun (WGS) entry which is preliminary data.</text>
</comment>
<dbReference type="EMBL" id="ML978169">
    <property type="protein sequence ID" value="KAF2032910.1"/>
    <property type="molecule type" value="Genomic_DNA"/>
</dbReference>
<evidence type="ECO:0000313" key="3">
    <source>
        <dbReference type="Proteomes" id="UP000799777"/>
    </source>
</evidence>
<organism evidence="2 3">
    <name type="scientific">Setomelanomma holmii</name>
    <dbReference type="NCBI Taxonomy" id="210430"/>
    <lineage>
        <taxon>Eukaryota</taxon>
        <taxon>Fungi</taxon>
        <taxon>Dikarya</taxon>
        <taxon>Ascomycota</taxon>
        <taxon>Pezizomycotina</taxon>
        <taxon>Dothideomycetes</taxon>
        <taxon>Pleosporomycetidae</taxon>
        <taxon>Pleosporales</taxon>
        <taxon>Pleosporineae</taxon>
        <taxon>Phaeosphaeriaceae</taxon>
        <taxon>Setomelanomma</taxon>
    </lineage>
</organism>
<evidence type="ECO:0000256" key="1">
    <source>
        <dbReference type="SAM" id="MobiDB-lite"/>
    </source>
</evidence>
<name>A0A9P4LQ58_9PLEO</name>
<sequence>MLLHMVFNNHYYREIYAAAMVEAGYDTDAKYTMKSAMYQAAFAAITRDFKLAFGKGWPFARLVLRNQFPKMFDPELPRPGLLAELDAELAMGEWMLEFEEYPLEYEGPDTLTVLGAKDHVDQEASTDGDDGGIAIDTETHIESDSEAD</sequence>
<accession>A0A9P4LQ58</accession>
<feature type="region of interest" description="Disordered" evidence="1">
    <location>
        <begin position="120"/>
        <end position="148"/>
    </location>
</feature>
<protein>
    <submittedName>
        <fullName evidence="2">Uncharacterized protein</fullName>
    </submittedName>
</protein>
<gene>
    <name evidence="2" type="ORF">EK21DRAFT_109361</name>
</gene>
<proteinExistence type="predicted"/>
<evidence type="ECO:0000313" key="2">
    <source>
        <dbReference type="EMBL" id="KAF2032910.1"/>
    </source>
</evidence>
<dbReference type="AlphaFoldDB" id="A0A9P4LQ58"/>
<keyword evidence="3" id="KW-1185">Reference proteome</keyword>